<evidence type="ECO:0000256" key="1">
    <source>
        <dbReference type="SAM" id="Phobius"/>
    </source>
</evidence>
<feature type="transmembrane region" description="Helical" evidence="1">
    <location>
        <begin position="191"/>
        <end position="214"/>
    </location>
</feature>
<protein>
    <submittedName>
        <fullName evidence="2">Uncharacterized protein</fullName>
    </submittedName>
</protein>
<keyword evidence="1" id="KW-0812">Transmembrane</keyword>
<dbReference type="OrthoDB" id="6133105at2759"/>
<keyword evidence="1" id="KW-0472">Membrane</keyword>
<gene>
    <name evidence="2" type="ORF">MGAL_10B025116</name>
</gene>
<keyword evidence="1" id="KW-1133">Transmembrane helix</keyword>
<dbReference type="AlphaFoldDB" id="A0A8B6HDL8"/>
<sequence length="370" mass="40757">MCQSTKVVENNNDTNGIFLSLKEQVNNCSCTVSVKNGQGFVGVYIERLNFLADKQLCGMDIDVYQHGPNETVLLNPIPTRCNSTKKDKGLSLLGYEQLQFVSRVVGGMFSFGYCIQIGIVHKQNVKDNSYLEIACENQTITTHTDTPTHPQTTINDVITSSHIISTLSTTMFMSDKSQIHGKTDLEGDNTLYIAGGAGSGFVLCVLVVVVILLCKRRKSHYSRKEENNANCTVNSIAADDNDDDGLKYNMLYVSSERHDDIDVNYSTADGDTPRHISCEDEGCYSSVDDTKIIQNSNSYTHEVTNTAFEFNDDNSVGHINAPTERGCVYAVVDKSHKTNSSLKNIENASSSATYAVVDKKGVRYQQKGNT</sequence>
<reference evidence="2" key="1">
    <citation type="submission" date="2018-11" db="EMBL/GenBank/DDBJ databases">
        <authorList>
            <person name="Alioto T."/>
            <person name="Alioto T."/>
        </authorList>
    </citation>
    <scope>NUCLEOTIDE SEQUENCE</scope>
</reference>
<proteinExistence type="predicted"/>
<accession>A0A8B6HDL8</accession>
<comment type="caution">
    <text evidence="2">The sequence shown here is derived from an EMBL/GenBank/DDBJ whole genome shotgun (WGS) entry which is preliminary data.</text>
</comment>
<dbReference type="Proteomes" id="UP000596742">
    <property type="component" value="Unassembled WGS sequence"/>
</dbReference>
<dbReference type="EMBL" id="UYJE01009948">
    <property type="protein sequence ID" value="VDI78195.1"/>
    <property type="molecule type" value="Genomic_DNA"/>
</dbReference>
<name>A0A8B6HDL8_MYTGA</name>
<evidence type="ECO:0000313" key="3">
    <source>
        <dbReference type="Proteomes" id="UP000596742"/>
    </source>
</evidence>
<evidence type="ECO:0000313" key="2">
    <source>
        <dbReference type="EMBL" id="VDI78195.1"/>
    </source>
</evidence>
<keyword evidence="3" id="KW-1185">Reference proteome</keyword>
<organism evidence="2 3">
    <name type="scientific">Mytilus galloprovincialis</name>
    <name type="common">Mediterranean mussel</name>
    <dbReference type="NCBI Taxonomy" id="29158"/>
    <lineage>
        <taxon>Eukaryota</taxon>
        <taxon>Metazoa</taxon>
        <taxon>Spiralia</taxon>
        <taxon>Lophotrochozoa</taxon>
        <taxon>Mollusca</taxon>
        <taxon>Bivalvia</taxon>
        <taxon>Autobranchia</taxon>
        <taxon>Pteriomorphia</taxon>
        <taxon>Mytilida</taxon>
        <taxon>Mytiloidea</taxon>
        <taxon>Mytilidae</taxon>
        <taxon>Mytilinae</taxon>
        <taxon>Mytilus</taxon>
    </lineage>
</organism>